<reference evidence="1 2" key="1">
    <citation type="submission" date="2016-06" db="EMBL/GenBank/DDBJ databases">
        <title>Comparative genomics of the ectomycorrhizal sister species Rhizopogon vinicolor and Rhizopogon vesiculosus (Basidiomycota: Boletales) reveals a divergence of the mating type B locus.</title>
        <authorList>
            <consortium name="DOE Joint Genome Institute"/>
            <person name="Mujic A.B."/>
            <person name="Kuo A."/>
            <person name="Tritt A."/>
            <person name="Lipzen A."/>
            <person name="Chen C."/>
            <person name="Johnson J."/>
            <person name="Sharma A."/>
            <person name="Barry K."/>
            <person name="Grigoriev I.V."/>
            <person name="Spatafora J.W."/>
        </authorList>
    </citation>
    <scope>NUCLEOTIDE SEQUENCE [LARGE SCALE GENOMIC DNA]</scope>
    <source>
        <strain evidence="1 2">AM-OR11-026</strain>
    </source>
</reference>
<sequence length="808" mass="91460">MYIILAGRICDEYGQDIPPETPPPPRRSDHDLDDWTPYNSHIEFEIADFIFHSNQMSGGDIDVLLNLWAATLAPHDELSFRNHTDLYNTIDSTPLADATPPWMEAQYEAWFRDPRQLVKNLLSNPNFEDEFDYSHFHEYDADDNHCFQDFMSGDWAWKQADLIISEHPDADGSMFVPIILGSNKTTVSVAMGNDGYWPVYLSIGNIHNNVRRAHQNGVVLLGLLAIPKTDNEYSDDAGFCKFRQQLFHSSLLRMLQSLKPGMTKPEVVRCLDGHFRHAIYGLGPYIADYPEQALLACVVQGWCAKCLAPSNDLDGESHVPCSQEHTNALVEMLELGVLWDKYGLPCTEDFPHVDIHELLSPDILHQLIKGTFKDHLVTWVQHYLFVMHSECQAKKILDDIDQRIAIVAPFSGLRCFPEGRGFKQWTGDNSKALMKFCYIARQNVQDMNSLRELQDTLDRFHHYRTIFEISGVRPDSFNLPQQHSLVHYYKLIHAFGAPNGLCSSITESKHIKAIKEPWRRSNHHNAIGKMLLTNQRLDKLTASSVDFEACGMLTRGAIRIPGSIPGSAAVEEDDDDEDTVPGPRVLAHVELAKTIAQRKVNAAELVRKINQPDLIQLIRSFLYEQLLPHPSSDSSLSGSSPLKHRLPFFDSSISVYTSALATFYAPTTFYAPSDLCGTGGMRRERICAISSWRGGAGRYDCVFVETDPAAQGMLGLDVAQVRLFFSFAFRGQFYPYPMMTIVRPEFNTDGSHKAAVIHLDTIVCATHLIAVYGRDFLPKHLSPTQSLDIFQAYYINKYIDHHEFEIAF</sequence>
<accession>A0A1B7MK79</accession>
<dbReference type="InParanoid" id="A0A1B7MK79"/>
<dbReference type="EMBL" id="KV448857">
    <property type="protein sequence ID" value="OAX33018.1"/>
    <property type="molecule type" value="Genomic_DNA"/>
</dbReference>
<organism evidence="1 2">
    <name type="scientific">Rhizopogon vinicolor AM-OR11-026</name>
    <dbReference type="NCBI Taxonomy" id="1314800"/>
    <lineage>
        <taxon>Eukaryota</taxon>
        <taxon>Fungi</taxon>
        <taxon>Dikarya</taxon>
        <taxon>Basidiomycota</taxon>
        <taxon>Agaricomycotina</taxon>
        <taxon>Agaricomycetes</taxon>
        <taxon>Agaricomycetidae</taxon>
        <taxon>Boletales</taxon>
        <taxon>Suillineae</taxon>
        <taxon>Rhizopogonaceae</taxon>
        <taxon>Rhizopogon</taxon>
    </lineage>
</organism>
<protein>
    <submittedName>
        <fullName evidence="1">Uncharacterized protein</fullName>
    </submittedName>
</protein>
<proteinExistence type="predicted"/>
<dbReference type="Pfam" id="PF18759">
    <property type="entry name" value="Plavaka"/>
    <property type="match status" value="1"/>
</dbReference>
<dbReference type="InterPro" id="IPR041078">
    <property type="entry name" value="Plavaka"/>
</dbReference>
<evidence type="ECO:0000313" key="2">
    <source>
        <dbReference type="Proteomes" id="UP000092154"/>
    </source>
</evidence>
<keyword evidence="2" id="KW-1185">Reference proteome</keyword>
<name>A0A1B7MK79_9AGAM</name>
<dbReference type="STRING" id="1314800.A0A1B7MK79"/>
<dbReference type="OrthoDB" id="3199698at2759"/>
<evidence type="ECO:0000313" key="1">
    <source>
        <dbReference type="EMBL" id="OAX33018.1"/>
    </source>
</evidence>
<dbReference type="AlphaFoldDB" id="A0A1B7MK79"/>
<dbReference type="Proteomes" id="UP000092154">
    <property type="component" value="Unassembled WGS sequence"/>
</dbReference>
<gene>
    <name evidence="1" type="ORF">K503DRAFT_794615</name>
</gene>